<evidence type="ECO:0008006" key="4">
    <source>
        <dbReference type="Google" id="ProtNLM"/>
    </source>
</evidence>
<feature type="region of interest" description="Disordered" evidence="1">
    <location>
        <begin position="330"/>
        <end position="356"/>
    </location>
</feature>
<dbReference type="Proteomes" id="UP000050343">
    <property type="component" value="Unassembled WGS sequence"/>
</dbReference>
<evidence type="ECO:0000313" key="3">
    <source>
        <dbReference type="Proteomes" id="UP000050343"/>
    </source>
</evidence>
<accession>A0A1V9HRB9</accession>
<sequence length="631" mass="70026">MPIIEEFPKDDAYRLVKWVDKFTLPHLTTRSTSVTVRLQRLPFQRHSDLNRLTRESAAALLPLDRTDAGQAQYTSVAVHAGLLPHLAIGRVYQGQRLVGELPTRQATLTLADAELSCHEVRIGEELPAPAGWTYPYKQLLSREFGGIQTEFGASRCLVFVDASGIEYVIPRALIFQRFYAIQRELANAFTSGPWAQTRHRIVYEGRLRSGLETRIDPATGAWHVILQTHVDNDFARLAALLYFDDYAAARAESIYTGMLSDRRANVHAPWFASAQIPFRAEAKPLRLQVKGFILPPRLGRREGGGKPVVHKQSFLVTSILGSSWPSYTPPIKAGRLNSGDKGKEQLPAQGDRPYANHLRARPAGSELVTTSATDASAAQGDAVTLEDTFSWLDGEEPGKLTKDRSQLYSDSELHPVPPPPDAASGGERTQQGGNAAPAHHKVLVRDPVNRFRYLLNAFELLHSAGDLQRYTVFQPAIPSQLAQCGGLSCWNFLDDMARRTGRWPSSGWRILERARGVGTERTMGKPRCVLVVRIEVGAHLGYWFEIETRKTEGGVLSPLVASTGTDEQVVVSHLVESIARAEGRNLRQAMIAAAYEIGSDAAHCYKHYYKGDHNSEIDPNSLRRFLMKWAG</sequence>
<feature type="compositionally biased region" description="Basic and acidic residues" evidence="1">
    <location>
        <begin position="396"/>
        <end position="405"/>
    </location>
</feature>
<reference evidence="2 3" key="2">
    <citation type="journal article" date="2017" name="Plant Pathol.">
        <title>Pathogenicity and virulence gene content of Xanthomonas strains infecting Araceae, formerly known as Xanthomonas axonopodis pv. dieffenbachiae.</title>
        <authorList>
            <person name="Constantin E.C."/>
            <person name="Haegeman A."/>
            <person name="Van Vaerenbergh J."/>
            <person name="Baeyen S."/>
            <person name="Van Malderghem C."/>
            <person name="Maes M."/>
            <person name="Cottyn B."/>
        </authorList>
    </citation>
    <scope>NUCLEOTIDE SEQUENCE [LARGE SCALE GENOMIC DNA]</scope>
    <source>
        <strain evidence="3">LMG9055</strain>
    </source>
</reference>
<protein>
    <recommendedName>
        <fullName evidence="4">TnsE C-terminal domain-containing protein</fullName>
    </recommendedName>
</protein>
<reference evidence="2 3" key="1">
    <citation type="journal article" date="2016" name="Plant Pathol.">
        <title>Genetic characterization of strains named as Xanthomonas axonopodis pv. dieffenbachiae leads to a taxonomic revision of the X. axonopodis species complex.</title>
        <authorList>
            <person name="Constantin E.C."/>
            <person name="Cleenwerck I."/>
            <person name="Maes M."/>
            <person name="Baeyen S."/>
            <person name="Van Malderghem C."/>
            <person name="De Vos P."/>
            <person name="Cottyn B."/>
        </authorList>
    </citation>
    <scope>NUCLEOTIDE SEQUENCE [LARGE SCALE GENOMIC DNA]</scope>
    <source>
        <strain evidence="3">LMG9055</strain>
    </source>
</reference>
<dbReference type="AlphaFoldDB" id="A0A1V9HRB9"/>
<proteinExistence type="predicted"/>
<comment type="caution">
    <text evidence="2">The sequence shown here is derived from an EMBL/GenBank/DDBJ whole genome shotgun (WGS) entry which is preliminary data.</text>
</comment>
<feature type="region of interest" description="Disordered" evidence="1">
    <location>
        <begin position="393"/>
        <end position="439"/>
    </location>
</feature>
<dbReference type="EMBL" id="JPUO02000005">
    <property type="protein sequence ID" value="OQP85317.1"/>
    <property type="molecule type" value="Genomic_DNA"/>
</dbReference>
<name>A0A1V9HRB9_9XANT</name>
<gene>
    <name evidence="2" type="ORF">IA54_016485</name>
</gene>
<evidence type="ECO:0000256" key="1">
    <source>
        <dbReference type="SAM" id="MobiDB-lite"/>
    </source>
</evidence>
<evidence type="ECO:0000313" key="2">
    <source>
        <dbReference type="EMBL" id="OQP85317.1"/>
    </source>
</evidence>
<organism evidence="2 3">
    <name type="scientific">Xanthomonas phaseoli pv. syngonii LMG 9055</name>
    <dbReference type="NCBI Taxonomy" id="1437878"/>
    <lineage>
        <taxon>Bacteria</taxon>
        <taxon>Pseudomonadati</taxon>
        <taxon>Pseudomonadota</taxon>
        <taxon>Gammaproteobacteria</taxon>
        <taxon>Lysobacterales</taxon>
        <taxon>Lysobacteraceae</taxon>
        <taxon>Xanthomonas</taxon>
    </lineage>
</organism>